<keyword evidence="5 8" id="KW-0472">Membrane</keyword>
<comment type="caution">
    <text evidence="10">The sequence shown here is derived from an EMBL/GenBank/DDBJ whole genome shotgun (WGS) entry which is preliminary data.</text>
</comment>
<dbReference type="PANTHER" id="PTHR16950">
    <property type="entry name" value="ZINC TRANSPORTER SLC39A7 HISTIDINE-RICH MEMBRANE PROTEIN KE4"/>
    <property type="match status" value="1"/>
</dbReference>
<feature type="compositionally biased region" description="Basic residues" evidence="7">
    <location>
        <begin position="44"/>
        <end position="53"/>
    </location>
</feature>
<feature type="transmembrane region" description="Helical" evidence="8">
    <location>
        <begin position="350"/>
        <end position="369"/>
    </location>
</feature>
<keyword evidence="9" id="KW-0732">Signal</keyword>
<proteinExistence type="inferred from homology"/>
<keyword evidence="3 8" id="KW-0812">Transmembrane</keyword>
<evidence type="ECO:0000256" key="6">
    <source>
        <dbReference type="ARBA" id="ARBA00038485"/>
    </source>
</evidence>
<comment type="similarity">
    <text evidence="6">Belongs to the ZIP transporter (TC 2.A.5) family. KE4/Catsup subfamily.</text>
</comment>
<dbReference type="Pfam" id="PF02535">
    <property type="entry name" value="Zip"/>
    <property type="match status" value="1"/>
</dbReference>
<dbReference type="InterPro" id="IPR003689">
    <property type="entry name" value="ZIP"/>
</dbReference>
<keyword evidence="2" id="KW-0813">Transport</keyword>
<keyword evidence="11" id="KW-1185">Reference proteome</keyword>
<evidence type="ECO:0000313" key="10">
    <source>
        <dbReference type="EMBL" id="CAH3042870.1"/>
    </source>
</evidence>
<accession>A0ABN8N4I8</accession>
<feature type="region of interest" description="Disordered" evidence="7">
    <location>
        <begin position="161"/>
        <end position="184"/>
    </location>
</feature>
<feature type="transmembrane region" description="Helical" evidence="8">
    <location>
        <begin position="191"/>
        <end position="209"/>
    </location>
</feature>
<evidence type="ECO:0000256" key="9">
    <source>
        <dbReference type="SAM" id="SignalP"/>
    </source>
</evidence>
<evidence type="ECO:0000256" key="3">
    <source>
        <dbReference type="ARBA" id="ARBA00022692"/>
    </source>
</evidence>
<evidence type="ECO:0000256" key="7">
    <source>
        <dbReference type="SAM" id="MobiDB-lite"/>
    </source>
</evidence>
<feature type="compositionally biased region" description="Basic and acidic residues" evidence="7">
    <location>
        <begin position="252"/>
        <end position="261"/>
    </location>
</feature>
<keyword evidence="4 8" id="KW-1133">Transmembrane helix</keyword>
<evidence type="ECO:0000256" key="5">
    <source>
        <dbReference type="ARBA" id="ARBA00023136"/>
    </source>
</evidence>
<feature type="compositionally biased region" description="Basic residues" evidence="7">
    <location>
        <begin position="24"/>
        <end position="37"/>
    </location>
</feature>
<sequence length="431" mass="47049">MGGKFLTLVLFCSVFVAVYGHDSHHGHSHEHHHHGHSHHEPSHDHHHHHHHGHSHDFEDEHIDEHPARKYQQKANTPKPSSHPSAKKPVTTQAANGKWTKWLQAIGATLLISAAPFFILFFIPLQSNTADQQPLLKVLLAFASGGLLGDAFLHLIPHAISPHSHHGDHEHSHSHSHGSHESGHDHSSEMAVGLWVLAGLIAFLMVEKFVRLVKGGHGHSHGAPKNDHDSNSVKNGEVVTEKDGDEVPEENDKELRERKKTDEVAQKEIKAKTASVPHDHGDDIKVAGYLNLAADFTHNFTDGLAIGASFLVSRNLGVITTFTILLHEVPHEIGDFAILVQSGCNKRKAMLLQLTTATGALAGTFCGLLAENIGESAATLWILPFTAGGFIYIATVSVIPELLEDTKIGQTIKELVGLFVGVLMMVLIAKFE</sequence>
<feature type="transmembrane region" description="Helical" evidence="8">
    <location>
        <begin position="381"/>
        <end position="402"/>
    </location>
</feature>
<evidence type="ECO:0000256" key="1">
    <source>
        <dbReference type="ARBA" id="ARBA00004141"/>
    </source>
</evidence>
<feature type="transmembrane region" description="Helical" evidence="8">
    <location>
        <begin position="101"/>
        <end position="122"/>
    </location>
</feature>
<evidence type="ECO:0000256" key="4">
    <source>
        <dbReference type="ARBA" id="ARBA00022989"/>
    </source>
</evidence>
<gene>
    <name evidence="10" type="ORF">PLOB_00000679</name>
</gene>
<evidence type="ECO:0000256" key="2">
    <source>
        <dbReference type="ARBA" id="ARBA00022448"/>
    </source>
</evidence>
<feature type="compositionally biased region" description="Low complexity" evidence="7">
    <location>
        <begin position="77"/>
        <end position="88"/>
    </location>
</feature>
<name>A0ABN8N4I8_9CNID</name>
<feature type="region of interest" description="Disordered" evidence="7">
    <location>
        <begin position="23"/>
        <end position="92"/>
    </location>
</feature>
<feature type="chain" id="PRO_5045312400" evidence="9">
    <location>
        <begin position="21"/>
        <end position="431"/>
    </location>
</feature>
<feature type="region of interest" description="Disordered" evidence="7">
    <location>
        <begin position="215"/>
        <end position="261"/>
    </location>
</feature>
<protein>
    <submittedName>
        <fullName evidence="10">Uncharacterized protein</fullName>
    </submittedName>
</protein>
<dbReference type="Proteomes" id="UP001159405">
    <property type="component" value="Unassembled WGS sequence"/>
</dbReference>
<reference evidence="10 11" key="1">
    <citation type="submission" date="2022-05" db="EMBL/GenBank/DDBJ databases">
        <authorList>
            <consortium name="Genoscope - CEA"/>
            <person name="William W."/>
        </authorList>
    </citation>
    <scope>NUCLEOTIDE SEQUENCE [LARGE SCALE GENOMIC DNA]</scope>
</reference>
<evidence type="ECO:0000256" key="8">
    <source>
        <dbReference type="SAM" id="Phobius"/>
    </source>
</evidence>
<feature type="compositionally biased region" description="Acidic residues" evidence="7">
    <location>
        <begin position="242"/>
        <end position="251"/>
    </location>
</feature>
<feature type="compositionally biased region" description="Basic and acidic residues" evidence="7">
    <location>
        <begin position="164"/>
        <end position="184"/>
    </location>
</feature>
<comment type="subcellular location">
    <subcellularLocation>
        <location evidence="1">Membrane</location>
        <topology evidence="1">Multi-pass membrane protein</topology>
    </subcellularLocation>
</comment>
<evidence type="ECO:0000313" key="11">
    <source>
        <dbReference type="Proteomes" id="UP001159405"/>
    </source>
</evidence>
<organism evidence="10 11">
    <name type="scientific">Porites lobata</name>
    <dbReference type="NCBI Taxonomy" id="104759"/>
    <lineage>
        <taxon>Eukaryota</taxon>
        <taxon>Metazoa</taxon>
        <taxon>Cnidaria</taxon>
        <taxon>Anthozoa</taxon>
        <taxon>Hexacorallia</taxon>
        <taxon>Scleractinia</taxon>
        <taxon>Fungiina</taxon>
        <taxon>Poritidae</taxon>
        <taxon>Porites</taxon>
    </lineage>
</organism>
<dbReference type="PANTHER" id="PTHR16950:SF25">
    <property type="entry name" value="ZINC TRANSPORTER SLC39A7"/>
    <property type="match status" value="1"/>
</dbReference>
<feature type="transmembrane region" description="Helical" evidence="8">
    <location>
        <begin position="414"/>
        <end position="430"/>
    </location>
</feature>
<feature type="transmembrane region" description="Helical" evidence="8">
    <location>
        <begin position="134"/>
        <end position="155"/>
    </location>
</feature>
<feature type="compositionally biased region" description="Basic and acidic residues" evidence="7">
    <location>
        <begin position="54"/>
        <end position="67"/>
    </location>
</feature>
<feature type="signal peptide" evidence="9">
    <location>
        <begin position="1"/>
        <end position="20"/>
    </location>
</feature>
<dbReference type="EMBL" id="CALNXK010000010">
    <property type="protein sequence ID" value="CAH3042870.1"/>
    <property type="molecule type" value="Genomic_DNA"/>
</dbReference>